<dbReference type="GO" id="GO:0042619">
    <property type="term" value="P:poly-hydroxybutyrate biosynthetic process"/>
    <property type="evidence" value="ECO:0007669"/>
    <property type="project" value="UniProtKB-KW"/>
</dbReference>
<feature type="region of interest" description="Disordered" evidence="4">
    <location>
        <begin position="288"/>
        <end position="363"/>
    </location>
</feature>
<dbReference type="KEGG" id="sacz:AOT14_17510"/>
<evidence type="ECO:0000313" key="6">
    <source>
        <dbReference type="Proteomes" id="UP000061010"/>
    </source>
</evidence>
<dbReference type="NCBIfam" id="TIGR01834">
    <property type="entry name" value="PHA_synth_III_E"/>
    <property type="match status" value="1"/>
</dbReference>
<name>A0A0S1AZF6_9GAMM</name>
<dbReference type="UniPathway" id="UPA00917"/>
<evidence type="ECO:0000256" key="4">
    <source>
        <dbReference type="SAM" id="MobiDB-lite"/>
    </source>
</evidence>
<dbReference type="PATRIC" id="fig|128780.6.peg.1755"/>
<keyword evidence="3" id="KW-0583">PHB biosynthesis</keyword>
<dbReference type="Proteomes" id="UP000061010">
    <property type="component" value="Chromosome"/>
</dbReference>
<reference evidence="5 6" key="1">
    <citation type="journal article" date="2015" name="Genome Announc.">
        <title>Complete Genome Sequencing of Stenotrophomonas acidaminiphila ZAC14D2_NAIMI4_2, a Multidrug-Resistant Strain Isolated from Sediments of a Polluted River in Mexico, Uncovers New Antibiotic Resistance Genes and a Novel Class-II Lasso Peptide Biosynthesis Gene Cluster.</title>
        <authorList>
            <person name="Vinuesa P."/>
            <person name="Ochoa-Sanchez L.E."/>
        </authorList>
    </citation>
    <scope>NUCLEOTIDE SEQUENCE [LARGE SCALE GENOMIC DNA]</scope>
    <source>
        <strain evidence="5 6">ZAC14D2_NAIMI4_2</strain>
    </source>
</reference>
<evidence type="ECO:0000256" key="1">
    <source>
        <dbReference type="ARBA" id="ARBA00004683"/>
    </source>
</evidence>
<dbReference type="EMBL" id="CP012900">
    <property type="protein sequence ID" value="ALJ28137.1"/>
    <property type="molecule type" value="Genomic_DNA"/>
</dbReference>
<evidence type="ECO:0000256" key="2">
    <source>
        <dbReference type="ARBA" id="ARBA00019066"/>
    </source>
</evidence>
<feature type="compositionally biased region" description="Low complexity" evidence="4">
    <location>
        <begin position="330"/>
        <end position="363"/>
    </location>
</feature>
<keyword evidence="6" id="KW-1185">Reference proteome</keyword>
<dbReference type="Pfam" id="PF09712">
    <property type="entry name" value="PHA_synth_III_E"/>
    <property type="match status" value="2"/>
</dbReference>
<evidence type="ECO:0000256" key="3">
    <source>
        <dbReference type="ARBA" id="ARBA00022752"/>
    </source>
</evidence>
<dbReference type="AlphaFoldDB" id="A0A0S1AZF6"/>
<dbReference type="OrthoDB" id="6115526at2"/>
<sequence>MAEDNDSTGFDAGLKRAWEAWQQVVGQGAAGAPDAFPWQEGIAQWTRLVSTGAAPQVHELGARFQQQAGDWLGTMQQVAARFAGRDSSAAEVAGAWRDAVEGQGDAMVRWMLDAARGGNALGDQPWIRDFVHALQSGHGEGGWLNAPTFGPAREHQARWQALLRAQQEHQARMEAYVGSIRGVLDDAFHRFEAKLAEHEAPGSQLTSARAMFDLWIDAAEEAYATVAMSEDFQRIYADLANTQMRLRAATQHELERACELMGVPTRTEMDAAHRRIAELERWMRRMAATGTAPAPAPAPEPAKARARTTAKSTVKSKSAHGGGAAPKNRPAAATKAGKPAAPASVRAARTASRPATPRRGGKP</sequence>
<evidence type="ECO:0000313" key="5">
    <source>
        <dbReference type="EMBL" id="ALJ28137.1"/>
    </source>
</evidence>
<organism evidence="5 6">
    <name type="scientific">Stenotrophomonas acidaminiphila</name>
    <dbReference type="NCBI Taxonomy" id="128780"/>
    <lineage>
        <taxon>Bacteria</taxon>
        <taxon>Pseudomonadati</taxon>
        <taxon>Pseudomonadota</taxon>
        <taxon>Gammaproteobacteria</taxon>
        <taxon>Lysobacterales</taxon>
        <taxon>Lysobacteraceae</taxon>
        <taxon>Stenotrophomonas</taxon>
    </lineage>
</organism>
<comment type="pathway">
    <text evidence="1">Biopolymer metabolism; poly-(R)-3-hydroxybutanoate biosynthesis.</text>
</comment>
<dbReference type="InterPro" id="IPR010123">
    <property type="entry name" value="PHA_synth_III_E"/>
</dbReference>
<protein>
    <recommendedName>
        <fullName evidence="2">Poly(3-hydroxyalkanoate) polymerase subunit PhaE</fullName>
    </recommendedName>
</protein>
<accession>A0A0S1AZF6</accession>
<proteinExistence type="predicted"/>
<gene>
    <name evidence="5" type="ORF">AOT14_17510</name>
</gene>